<evidence type="ECO:0000313" key="1">
    <source>
        <dbReference type="EMBL" id="MBA2861789.1"/>
    </source>
</evidence>
<gene>
    <name evidence="1" type="ORF">HNP90_000668</name>
</gene>
<dbReference type="EMBL" id="JACDUL010000002">
    <property type="protein sequence ID" value="MBA2861789.1"/>
    <property type="molecule type" value="Genomic_DNA"/>
</dbReference>
<reference evidence="1 2" key="1">
    <citation type="submission" date="2020-07" db="EMBL/GenBank/DDBJ databases">
        <title>Genomic Encyclopedia of Type Strains, Phase IV (KMG-V): Genome sequencing to study the core and pangenomes of soil and plant-associated prokaryotes.</title>
        <authorList>
            <person name="Whitman W."/>
        </authorList>
    </citation>
    <scope>NUCLEOTIDE SEQUENCE [LARGE SCALE GENOMIC DNA]</scope>
    <source>
        <strain evidence="1 2">C8</strain>
    </source>
</reference>
<dbReference type="Proteomes" id="UP000533207">
    <property type="component" value="Unassembled WGS sequence"/>
</dbReference>
<proteinExistence type="predicted"/>
<comment type="caution">
    <text evidence="1">The sequence shown here is derived from an EMBL/GenBank/DDBJ whole genome shotgun (WGS) entry which is preliminary data.</text>
</comment>
<sequence length="88" mass="10020">MCENSEKEKLIKYIESHIELINTDVKTVSVCGAITKEGITLQIKDKFSGELDEMKYEDLRAAFEFLCGIYYGANVIINSKLSDLIYQC</sequence>
<dbReference type="RefSeq" id="WP_011976437.1">
    <property type="nucleotide sequence ID" value="NZ_JACDUL010000002.1"/>
</dbReference>
<evidence type="ECO:0000313" key="2">
    <source>
        <dbReference type="Proteomes" id="UP000533207"/>
    </source>
</evidence>
<organism evidence="1 2">
    <name type="scientific">Methanococcus maripaludis</name>
    <name type="common">Methanococcus deltae</name>
    <dbReference type="NCBI Taxonomy" id="39152"/>
    <lineage>
        <taxon>Archaea</taxon>
        <taxon>Methanobacteriati</taxon>
        <taxon>Methanobacteriota</taxon>
        <taxon>Methanomada group</taxon>
        <taxon>Methanococci</taxon>
        <taxon>Methanococcales</taxon>
        <taxon>Methanococcaceae</taxon>
        <taxon>Methanococcus</taxon>
    </lineage>
</organism>
<dbReference type="AlphaFoldDB" id="A0A7J9PJT7"/>
<name>A0A7J9PJT7_METMI</name>
<protein>
    <submittedName>
        <fullName evidence="1">Uncharacterized protein</fullName>
    </submittedName>
</protein>
<accession>A0A7J9PJT7</accession>